<evidence type="ECO:0000256" key="1">
    <source>
        <dbReference type="ARBA" id="ARBA00006598"/>
    </source>
</evidence>
<dbReference type="SUPFAM" id="SSF143034">
    <property type="entry name" value="L35p-like"/>
    <property type="match status" value="1"/>
</dbReference>
<accession>G4TMI2</accession>
<sequence>MSSFLQRTITRSILSPLLSSSFLSRSLPVSTLFLTPPGPCHTRLFSSSPLSHVKREKKYKLKTNHAAAARWKALANHFKRRRQGKSHINVKKSPARLNSLGQDVLAAPYHRRHLKRLLPYA</sequence>
<keyword evidence="5" id="KW-1185">Reference proteome</keyword>
<dbReference type="HOGENOM" id="CLU_154769_0_0_1"/>
<dbReference type="InParanoid" id="G4TMI2"/>
<evidence type="ECO:0000256" key="3">
    <source>
        <dbReference type="ARBA" id="ARBA00023274"/>
    </source>
</evidence>
<evidence type="ECO:0000313" key="5">
    <source>
        <dbReference type="Proteomes" id="UP000007148"/>
    </source>
</evidence>
<dbReference type="STRING" id="1109443.G4TMI2"/>
<comment type="caution">
    <text evidence="4">The sequence shown here is derived from an EMBL/GenBank/DDBJ whole genome shotgun (WGS) entry which is preliminary data.</text>
</comment>
<dbReference type="AlphaFoldDB" id="G4TMI2"/>
<dbReference type="GO" id="GO:0006412">
    <property type="term" value="P:translation"/>
    <property type="evidence" value="ECO:0007669"/>
    <property type="project" value="InterPro"/>
</dbReference>
<dbReference type="OrthoDB" id="162638at2759"/>
<evidence type="ECO:0000313" key="4">
    <source>
        <dbReference type="EMBL" id="CCA72531.1"/>
    </source>
</evidence>
<dbReference type="Proteomes" id="UP000007148">
    <property type="component" value="Unassembled WGS sequence"/>
</dbReference>
<keyword evidence="2" id="KW-0689">Ribosomal protein</keyword>
<dbReference type="PANTHER" id="PTHR33343">
    <property type="entry name" value="54S RIBOSOMAL PROTEIN BL35M"/>
    <property type="match status" value="1"/>
</dbReference>
<dbReference type="PANTHER" id="PTHR33343:SF1">
    <property type="entry name" value="LARGE RIBOSOMAL SUBUNIT PROTEIN BL35M"/>
    <property type="match status" value="1"/>
</dbReference>
<gene>
    <name evidence="4" type="ORF">PIIN_06468</name>
</gene>
<name>G4TMI2_SERID</name>
<dbReference type="InterPro" id="IPR037229">
    <property type="entry name" value="Ribosomal_bL35_sf"/>
</dbReference>
<evidence type="ECO:0000256" key="2">
    <source>
        <dbReference type="ARBA" id="ARBA00022980"/>
    </source>
</evidence>
<dbReference type="Pfam" id="PF01632">
    <property type="entry name" value="Ribosomal_L35p"/>
    <property type="match status" value="1"/>
</dbReference>
<keyword evidence="3" id="KW-0687">Ribonucleoprotein</keyword>
<reference evidence="4 5" key="1">
    <citation type="journal article" date="2011" name="PLoS Pathog.">
        <title>Endophytic Life Strategies Decoded by Genome and Transcriptome Analyses of the Mutualistic Root Symbiont Piriformospora indica.</title>
        <authorList>
            <person name="Zuccaro A."/>
            <person name="Lahrmann U."/>
            <person name="Guldener U."/>
            <person name="Langen G."/>
            <person name="Pfiffi S."/>
            <person name="Biedenkopf D."/>
            <person name="Wong P."/>
            <person name="Samans B."/>
            <person name="Grimm C."/>
            <person name="Basiewicz M."/>
            <person name="Murat C."/>
            <person name="Martin F."/>
            <person name="Kogel K.H."/>
        </authorList>
    </citation>
    <scope>NUCLEOTIDE SEQUENCE [LARGE SCALE GENOMIC DNA]</scope>
    <source>
        <strain evidence="4 5">DSM 11827</strain>
    </source>
</reference>
<dbReference type="GO" id="GO:0015934">
    <property type="term" value="C:large ribosomal subunit"/>
    <property type="evidence" value="ECO:0007669"/>
    <property type="project" value="TreeGrafter"/>
</dbReference>
<dbReference type="GO" id="GO:0003735">
    <property type="term" value="F:structural constituent of ribosome"/>
    <property type="evidence" value="ECO:0007669"/>
    <property type="project" value="InterPro"/>
</dbReference>
<comment type="similarity">
    <text evidence="1">Belongs to the bacterial ribosomal protein bL35 family.</text>
</comment>
<dbReference type="InterPro" id="IPR001706">
    <property type="entry name" value="Ribosomal_bL35"/>
</dbReference>
<evidence type="ECO:0008006" key="6">
    <source>
        <dbReference type="Google" id="ProtNLM"/>
    </source>
</evidence>
<dbReference type="EMBL" id="CAFZ01000169">
    <property type="protein sequence ID" value="CCA72531.1"/>
    <property type="molecule type" value="Genomic_DNA"/>
</dbReference>
<protein>
    <recommendedName>
        <fullName evidence="6">50S ribosomal protein L35</fullName>
    </recommendedName>
</protein>
<dbReference type="OMA" id="WFAIANG"/>
<organism evidence="4 5">
    <name type="scientific">Serendipita indica (strain DSM 11827)</name>
    <name type="common">Root endophyte fungus</name>
    <name type="synonym">Piriformospora indica</name>
    <dbReference type="NCBI Taxonomy" id="1109443"/>
    <lineage>
        <taxon>Eukaryota</taxon>
        <taxon>Fungi</taxon>
        <taxon>Dikarya</taxon>
        <taxon>Basidiomycota</taxon>
        <taxon>Agaricomycotina</taxon>
        <taxon>Agaricomycetes</taxon>
        <taxon>Sebacinales</taxon>
        <taxon>Serendipitaceae</taxon>
        <taxon>Serendipita</taxon>
    </lineage>
</organism>
<proteinExistence type="inferred from homology"/>
<dbReference type="InterPro" id="IPR021137">
    <property type="entry name" value="Ribosomal_bL35-like"/>
</dbReference>
<dbReference type="Gene3D" id="4.10.410.60">
    <property type="match status" value="1"/>
</dbReference>